<protein>
    <recommendedName>
        <fullName evidence="2">Lipoprotein</fullName>
    </recommendedName>
</protein>
<organism evidence="1">
    <name type="scientific">gut metagenome</name>
    <dbReference type="NCBI Taxonomy" id="749906"/>
    <lineage>
        <taxon>unclassified sequences</taxon>
        <taxon>metagenomes</taxon>
        <taxon>organismal metagenomes</taxon>
    </lineage>
</organism>
<comment type="caution">
    <text evidence="1">The sequence shown here is derived from an EMBL/GenBank/DDBJ whole genome shotgun (WGS) entry which is preliminary data.</text>
</comment>
<dbReference type="InterPro" id="IPR041662">
    <property type="entry name" value="SusD-like_2"/>
</dbReference>
<name>J9D124_9ZZZZ</name>
<dbReference type="AlphaFoldDB" id="J9D124"/>
<proteinExistence type="predicted"/>
<dbReference type="EMBL" id="AMCI01001216">
    <property type="protein sequence ID" value="EJX06271.1"/>
    <property type="molecule type" value="Genomic_DNA"/>
</dbReference>
<dbReference type="Pfam" id="PF12771">
    <property type="entry name" value="SusD-like_2"/>
    <property type="match status" value="1"/>
</dbReference>
<dbReference type="InterPro" id="IPR011990">
    <property type="entry name" value="TPR-like_helical_dom_sf"/>
</dbReference>
<evidence type="ECO:0008006" key="2">
    <source>
        <dbReference type="Google" id="ProtNLM"/>
    </source>
</evidence>
<evidence type="ECO:0000313" key="1">
    <source>
        <dbReference type="EMBL" id="EJX06271.1"/>
    </source>
</evidence>
<accession>J9D124</accession>
<reference evidence="1" key="1">
    <citation type="journal article" date="2012" name="PLoS ONE">
        <title>Gene sets for utilization of primary and secondary nutrition supplies in the distal gut of endangered iberian lynx.</title>
        <authorList>
            <person name="Alcaide M."/>
            <person name="Messina E."/>
            <person name="Richter M."/>
            <person name="Bargiela R."/>
            <person name="Peplies J."/>
            <person name="Huws S.A."/>
            <person name="Newbold C.J."/>
            <person name="Golyshin P.N."/>
            <person name="Simon M.A."/>
            <person name="Lopez G."/>
            <person name="Yakimov M.M."/>
            <person name="Ferrer M."/>
        </authorList>
    </citation>
    <scope>NUCLEOTIDE SEQUENCE</scope>
</reference>
<gene>
    <name evidence="1" type="ORF">EVA_05622</name>
</gene>
<sequence>MNTMKFLKIFALSMGLCVAHTSCDMTDFGDINRDPNKPSEANTSMMFTMACTYVVDFSMNSNYYNPWTQMFPGYMSEKNTVQYGKFEHSTFSTSGYYLYPLKNCHYIIQLNTDEATRHTPAVLKFGSNANQIAAAKTLMSFIYMHLTDALGPIPCSEAFQASEENFQPKFDTQKEVYAKLEADLCEAYGQFDASSSLTTADILFDGKIDKWKKFNATTRMLLAIKLADVDPQEGQRRFAQAYADGGMVDNVDNLMFKFNETAVGYLYYNGTRYTYNLVPHQAIVDQLKALSDTRLFQMCSLIPFGQTQEEAGVTNEDLKTFENYQGLPLGISTEQLTALRPHCCFYHPSLTQVAAVFPVITASRVLLVQAEAALRGWISADPASLYEAGIRASFEQWGAEWSDTYLQQPEVALTGSTEEKMLKIALQRWISGFMADGIEAWSDWRRFEVPNLSVGTECVTIDHIPYRHQFAGEIYNANRENYEAGVKADLNGEDTRDQRVWWNRK</sequence>
<dbReference type="SUPFAM" id="SSF48452">
    <property type="entry name" value="TPR-like"/>
    <property type="match status" value="1"/>
</dbReference>
<dbReference type="Gene3D" id="1.25.40.390">
    <property type="match status" value="1"/>
</dbReference>